<evidence type="ECO:0008006" key="4">
    <source>
        <dbReference type="Google" id="ProtNLM"/>
    </source>
</evidence>
<dbReference type="Pfam" id="PF04910">
    <property type="entry name" value="Tcf25"/>
    <property type="match status" value="1"/>
</dbReference>
<dbReference type="PANTHER" id="PTHR22684:SF0">
    <property type="entry name" value="RIBOSOME QUALITY CONTROL COMPLEX SUBUNIT TCF25"/>
    <property type="match status" value="1"/>
</dbReference>
<sequence length="746" mass="83436">MSARQLRKLRKQQELQSFQTETSNAGHNSDQDEEEIRPKTRTNVFSAFSALADAEGAGDVESENSEQHDDSNAAKHADLQTEPVGAEGLSEATQVRTKKNKRPKKKKKGKPAKDSPLKESPEKRAGEKTDEMDEMDEIDRAIRELRLEHPRLSGAAGEPATALAEASQRLSELFRINFVHLKVINEMRRLFGKEAIETAEAEDSGTNSVHSRRLRQMPRDVDLETFLKGTPGQTISGVLLRRNPFIDGRSHWPRGSPGGLTMSVVGDGQSEEVEFAFVHDKDYEAQEVNFFALVQMYDPLRLVHFLRQNPYHVSTLIQVSKVAKRDQNSALAAELCERALFTFGRVSISTFRKKLEQGKARMNFNRPENRQFWLAGYNYIKSLIMKGTFRTALEWIKLFIGISPDDPYGLLNWAHVLAIRAYESQWFIDLCASGLLDGDGDGRIPAGAYIKQTLVLARLQCGDEAGAKTTLLQGMRQLPWLYAALFSAVNLDTPRGIWGVQPRDAEETLHTELYINLTKTLWNNAQATALLSEVGANIPKVDASLLPPSAWVSLSTARFVYLDDTPSLMALVPRGLLHATPNWDFDPLPPPRELNIFSSPDQELPWVSASHEDPFARFQRHGREEGQPREVRGDPREELEAFANDEQVAPETRGMLRRFLDLVMPVGMSSNEGGTGTPADPAPRLPGAWTEDDIFGDYENERDVWGGNAEDAWEGDDDFDGGVDDFGDSPNPADEDNRDPDPERTS</sequence>
<feature type="compositionally biased region" description="Basic and acidic residues" evidence="1">
    <location>
        <begin position="111"/>
        <end position="129"/>
    </location>
</feature>
<dbReference type="PANTHER" id="PTHR22684">
    <property type="entry name" value="NULP1-RELATED"/>
    <property type="match status" value="1"/>
</dbReference>
<feature type="compositionally biased region" description="Basic residues" evidence="1">
    <location>
        <begin position="96"/>
        <end position="110"/>
    </location>
</feature>
<protein>
    <recommendedName>
        <fullName evidence="4">Ribosome quality control complex subunit 1</fullName>
    </recommendedName>
</protein>
<dbReference type="InterPro" id="IPR006994">
    <property type="entry name" value="TCF25/Rqc1"/>
</dbReference>
<name>A0ABR3WN24_9PEZI</name>
<organism evidence="2 3">
    <name type="scientific">Phialemonium thermophilum</name>
    <dbReference type="NCBI Taxonomy" id="223376"/>
    <lineage>
        <taxon>Eukaryota</taxon>
        <taxon>Fungi</taxon>
        <taxon>Dikarya</taxon>
        <taxon>Ascomycota</taxon>
        <taxon>Pezizomycotina</taxon>
        <taxon>Sordariomycetes</taxon>
        <taxon>Sordariomycetidae</taxon>
        <taxon>Cephalothecales</taxon>
        <taxon>Cephalothecaceae</taxon>
        <taxon>Phialemonium</taxon>
    </lineage>
</organism>
<evidence type="ECO:0000313" key="2">
    <source>
        <dbReference type="EMBL" id="KAL1864837.1"/>
    </source>
</evidence>
<feature type="compositionally biased region" description="Basic and acidic residues" evidence="1">
    <location>
        <begin position="65"/>
        <end position="79"/>
    </location>
</feature>
<reference evidence="2 3" key="1">
    <citation type="journal article" date="2024" name="Commun. Biol.">
        <title>Comparative genomic analysis of thermophilic fungi reveals convergent evolutionary adaptations and gene losses.</title>
        <authorList>
            <person name="Steindorff A.S."/>
            <person name="Aguilar-Pontes M.V."/>
            <person name="Robinson A.J."/>
            <person name="Andreopoulos B."/>
            <person name="LaButti K."/>
            <person name="Kuo A."/>
            <person name="Mondo S."/>
            <person name="Riley R."/>
            <person name="Otillar R."/>
            <person name="Haridas S."/>
            <person name="Lipzen A."/>
            <person name="Grimwood J."/>
            <person name="Schmutz J."/>
            <person name="Clum A."/>
            <person name="Reid I.D."/>
            <person name="Moisan M.C."/>
            <person name="Butler G."/>
            <person name="Nguyen T.T.M."/>
            <person name="Dewar K."/>
            <person name="Conant G."/>
            <person name="Drula E."/>
            <person name="Henrissat B."/>
            <person name="Hansel C."/>
            <person name="Singer S."/>
            <person name="Hutchinson M.I."/>
            <person name="de Vries R.P."/>
            <person name="Natvig D.O."/>
            <person name="Powell A.J."/>
            <person name="Tsang A."/>
            <person name="Grigoriev I.V."/>
        </authorList>
    </citation>
    <scope>NUCLEOTIDE SEQUENCE [LARGE SCALE GENOMIC DNA]</scope>
    <source>
        <strain evidence="2 3">ATCC 24622</strain>
    </source>
</reference>
<accession>A0ABR3WN24</accession>
<feature type="compositionally biased region" description="Basic residues" evidence="1">
    <location>
        <begin position="1"/>
        <end position="10"/>
    </location>
</feature>
<dbReference type="Proteomes" id="UP001586593">
    <property type="component" value="Unassembled WGS sequence"/>
</dbReference>
<feature type="compositionally biased region" description="Polar residues" evidence="1">
    <location>
        <begin position="17"/>
        <end position="28"/>
    </location>
</feature>
<feature type="region of interest" description="Disordered" evidence="1">
    <location>
        <begin position="1"/>
        <end position="135"/>
    </location>
</feature>
<keyword evidence="3" id="KW-1185">Reference proteome</keyword>
<gene>
    <name evidence="2" type="ORF">VTK73DRAFT_5617</name>
</gene>
<evidence type="ECO:0000313" key="3">
    <source>
        <dbReference type="Proteomes" id="UP001586593"/>
    </source>
</evidence>
<proteinExistence type="predicted"/>
<dbReference type="EMBL" id="JAZHXJ010000313">
    <property type="protein sequence ID" value="KAL1864837.1"/>
    <property type="molecule type" value="Genomic_DNA"/>
</dbReference>
<comment type="caution">
    <text evidence="2">The sequence shown here is derived from an EMBL/GenBank/DDBJ whole genome shotgun (WGS) entry which is preliminary data.</text>
</comment>
<evidence type="ECO:0000256" key="1">
    <source>
        <dbReference type="SAM" id="MobiDB-lite"/>
    </source>
</evidence>
<feature type="region of interest" description="Disordered" evidence="1">
    <location>
        <begin position="699"/>
        <end position="746"/>
    </location>
</feature>
<feature type="compositionally biased region" description="Acidic residues" evidence="1">
    <location>
        <begin position="711"/>
        <end position="738"/>
    </location>
</feature>